<gene>
    <name evidence="2" type="ORF">K469DRAFT_653648</name>
</gene>
<accession>A0A6A6EJJ3</accession>
<sequence length="172" mass="19285">MAQSGTAFVWGIEAAGTDFITCRSSTLGVTSTCHSALRQLRKKLGQFTIWIDAIYISQESEDEKMNQILLVGGIYSKAKIVYIWLGEGNAATNRATAYLETARYLKYSLSNSRPTEDELRKPRFWAATWSGFTARLSLARNLFPSFKHGSNRLLRYFDHLTIAKFPGVACVS</sequence>
<dbReference type="OrthoDB" id="2157530at2759"/>
<proteinExistence type="predicted"/>
<dbReference type="PANTHER" id="PTHR24148">
    <property type="entry name" value="ANKYRIN REPEAT DOMAIN-CONTAINING PROTEIN 39 HOMOLOG-RELATED"/>
    <property type="match status" value="1"/>
</dbReference>
<feature type="domain" description="Heterokaryon incompatibility" evidence="1">
    <location>
        <begin position="8"/>
        <end position="116"/>
    </location>
</feature>
<dbReference type="InterPro" id="IPR052895">
    <property type="entry name" value="HetReg/Transcr_Mod"/>
</dbReference>
<evidence type="ECO:0000259" key="1">
    <source>
        <dbReference type="Pfam" id="PF06985"/>
    </source>
</evidence>
<name>A0A6A6EJJ3_9PEZI</name>
<keyword evidence="3" id="KW-1185">Reference proteome</keyword>
<organism evidence="2 3">
    <name type="scientific">Zopfia rhizophila CBS 207.26</name>
    <dbReference type="NCBI Taxonomy" id="1314779"/>
    <lineage>
        <taxon>Eukaryota</taxon>
        <taxon>Fungi</taxon>
        <taxon>Dikarya</taxon>
        <taxon>Ascomycota</taxon>
        <taxon>Pezizomycotina</taxon>
        <taxon>Dothideomycetes</taxon>
        <taxon>Dothideomycetes incertae sedis</taxon>
        <taxon>Zopfiaceae</taxon>
        <taxon>Zopfia</taxon>
    </lineage>
</organism>
<dbReference type="EMBL" id="ML994615">
    <property type="protein sequence ID" value="KAF2192287.1"/>
    <property type="molecule type" value="Genomic_DNA"/>
</dbReference>
<protein>
    <recommendedName>
        <fullName evidence="1">Heterokaryon incompatibility domain-containing protein</fullName>
    </recommendedName>
</protein>
<dbReference type="Pfam" id="PF06985">
    <property type="entry name" value="HET"/>
    <property type="match status" value="1"/>
</dbReference>
<reference evidence="2" key="1">
    <citation type="journal article" date="2020" name="Stud. Mycol.">
        <title>101 Dothideomycetes genomes: a test case for predicting lifestyles and emergence of pathogens.</title>
        <authorList>
            <person name="Haridas S."/>
            <person name="Albert R."/>
            <person name="Binder M."/>
            <person name="Bloem J."/>
            <person name="Labutti K."/>
            <person name="Salamov A."/>
            <person name="Andreopoulos B."/>
            <person name="Baker S."/>
            <person name="Barry K."/>
            <person name="Bills G."/>
            <person name="Bluhm B."/>
            <person name="Cannon C."/>
            <person name="Castanera R."/>
            <person name="Culley D."/>
            <person name="Daum C."/>
            <person name="Ezra D."/>
            <person name="Gonzalez J."/>
            <person name="Henrissat B."/>
            <person name="Kuo A."/>
            <person name="Liang C."/>
            <person name="Lipzen A."/>
            <person name="Lutzoni F."/>
            <person name="Magnuson J."/>
            <person name="Mondo S."/>
            <person name="Nolan M."/>
            <person name="Ohm R."/>
            <person name="Pangilinan J."/>
            <person name="Park H.-J."/>
            <person name="Ramirez L."/>
            <person name="Alfaro M."/>
            <person name="Sun H."/>
            <person name="Tritt A."/>
            <person name="Yoshinaga Y."/>
            <person name="Zwiers L.-H."/>
            <person name="Turgeon B."/>
            <person name="Goodwin S."/>
            <person name="Spatafora J."/>
            <person name="Crous P."/>
            <person name="Grigoriev I."/>
        </authorList>
    </citation>
    <scope>NUCLEOTIDE SEQUENCE</scope>
    <source>
        <strain evidence="2">CBS 207.26</strain>
    </source>
</reference>
<dbReference type="AlphaFoldDB" id="A0A6A6EJJ3"/>
<evidence type="ECO:0000313" key="2">
    <source>
        <dbReference type="EMBL" id="KAF2192287.1"/>
    </source>
</evidence>
<dbReference type="InterPro" id="IPR010730">
    <property type="entry name" value="HET"/>
</dbReference>
<evidence type="ECO:0000313" key="3">
    <source>
        <dbReference type="Proteomes" id="UP000800200"/>
    </source>
</evidence>
<dbReference type="PANTHER" id="PTHR24148:SF77">
    <property type="entry name" value="HETEROKARYON INCOMPATIBILITY DOMAIN-CONTAINING PROTEIN"/>
    <property type="match status" value="1"/>
</dbReference>
<dbReference type="Proteomes" id="UP000800200">
    <property type="component" value="Unassembled WGS sequence"/>
</dbReference>